<dbReference type="EMBL" id="SMFL01000002">
    <property type="protein sequence ID" value="TDE17710.1"/>
    <property type="molecule type" value="Genomic_DNA"/>
</dbReference>
<proteinExistence type="predicted"/>
<name>A0A4R5DYU6_9BACT</name>
<dbReference type="Pfam" id="PF13262">
    <property type="entry name" value="DUF4054"/>
    <property type="match status" value="1"/>
</dbReference>
<dbReference type="Proteomes" id="UP000294850">
    <property type="component" value="Unassembled WGS sequence"/>
</dbReference>
<gene>
    <name evidence="1" type="ORF">E0F88_07415</name>
</gene>
<dbReference type="AlphaFoldDB" id="A0A4R5DYU6"/>
<keyword evidence="2" id="KW-1185">Reference proteome</keyword>
<comment type="caution">
    <text evidence="1">The sequence shown here is derived from an EMBL/GenBank/DDBJ whole genome shotgun (WGS) entry which is preliminary data.</text>
</comment>
<dbReference type="InterPro" id="IPR025127">
    <property type="entry name" value="DUF4054"/>
</dbReference>
<sequence>MDLSTITVDDFKSLFSRDFPFLPTLVNTKTYKLGAVVYYTPTETFYTSLANSNTALPTDVTKWSVNADEDINDYVSDTDITRAMAEARIIFNQDLFGDDDTIKMMYLYLTAHFLVNDIRTAGNSFGGASYSVASRSVGNVSESYAIPKAYADNPTYSFLTQSGYGTKYLTLLIPRLIGGVSWVAGATRP</sequence>
<accession>A0A4R5DYU6</accession>
<dbReference type="RefSeq" id="WP_131957576.1">
    <property type="nucleotide sequence ID" value="NZ_SMFL01000002.1"/>
</dbReference>
<organism evidence="1 2">
    <name type="scientific">Dyadobacter psychrotolerans</name>
    <dbReference type="NCBI Taxonomy" id="2541721"/>
    <lineage>
        <taxon>Bacteria</taxon>
        <taxon>Pseudomonadati</taxon>
        <taxon>Bacteroidota</taxon>
        <taxon>Cytophagia</taxon>
        <taxon>Cytophagales</taxon>
        <taxon>Spirosomataceae</taxon>
        <taxon>Dyadobacter</taxon>
    </lineage>
</organism>
<evidence type="ECO:0000313" key="1">
    <source>
        <dbReference type="EMBL" id="TDE17710.1"/>
    </source>
</evidence>
<evidence type="ECO:0000313" key="2">
    <source>
        <dbReference type="Proteomes" id="UP000294850"/>
    </source>
</evidence>
<protein>
    <submittedName>
        <fullName evidence="1">DUF4054 domain-containing protein</fullName>
    </submittedName>
</protein>
<reference evidence="1 2" key="1">
    <citation type="submission" date="2019-03" db="EMBL/GenBank/DDBJ databases">
        <title>Dyadobacter AR-3-6 sp. nov., isolated from arctic soil.</title>
        <authorList>
            <person name="Chaudhary D.K."/>
        </authorList>
    </citation>
    <scope>NUCLEOTIDE SEQUENCE [LARGE SCALE GENOMIC DNA]</scope>
    <source>
        <strain evidence="1 2">AR-3-6</strain>
    </source>
</reference>